<dbReference type="Pfam" id="PF05402">
    <property type="entry name" value="PqqD"/>
    <property type="match status" value="1"/>
</dbReference>
<evidence type="ECO:0000256" key="1">
    <source>
        <dbReference type="ARBA" id="ARBA00004886"/>
    </source>
</evidence>
<protein>
    <submittedName>
        <fullName evidence="4">PqqA binding protein</fullName>
    </submittedName>
</protein>
<reference evidence="4" key="1">
    <citation type="submission" date="2021-12" db="EMBL/GenBank/DDBJ databases">
        <authorList>
            <person name="Rodrigo-Torres L."/>
            <person name="Arahal R. D."/>
            <person name="Lucena T."/>
        </authorList>
    </citation>
    <scope>NUCLEOTIDE SEQUENCE</scope>
    <source>
        <strain evidence="4">CECT 8267</strain>
    </source>
</reference>
<dbReference type="RefSeq" id="WP_237445376.1">
    <property type="nucleotide sequence ID" value="NZ_CAKLPX010000003.1"/>
</dbReference>
<evidence type="ECO:0000313" key="4">
    <source>
        <dbReference type="EMBL" id="CAH0992698.1"/>
    </source>
</evidence>
<dbReference type="InterPro" id="IPR041881">
    <property type="entry name" value="PqqD_sf"/>
</dbReference>
<evidence type="ECO:0000313" key="5">
    <source>
        <dbReference type="Proteomes" id="UP000838100"/>
    </source>
</evidence>
<accession>A0ABN8EJR8</accession>
<comment type="caution">
    <text evidence="4">The sequence shown here is derived from an EMBL/GenBank/DDBJ whole genome shotgun (WGS) entry which is preliminary data.</text>
</comment>
<organism evidence="4 5">
    <name type="scientific">Sinobacterium norvegicum</name>
    <dbReference type="NCBI Taxonomy" id="1641715"/>
    <lineage>
        <taxon>Bacteria</taxon>
        <taxon>Pseudomonadati</taxon>
        <taxon>Pseudomonadota</taxon>
        <taxon>Gammaproteobacteria</taxon>
        <taxon>Cellvibrionales</taxon>
        <taxon>Spongiibacteraceae</taxon>
        <taxon>Sinobacterium</taxon>
    </lineage>
</organism>
<evidence type="ECO:0000256" key="3">
    <source>
        <dbReference type="ARBA" id="ARBA00022905"/>
    </source>
</evidence>
<comment type="pathway">
    <text evidence="1">Cofactor biosynthesis; pyrroloquinoline quinone biosynthesis.</text>
</comment>
<dbReference type="InterPro" id="IPR022479">
    <property type="entry name" value="PqqD_bac"/>
</dbReference>
<keyword evidence="5" id="KW-1185">Reference proteome</keyword>
<dbReference type="EMBL" id="CAKLPX010000003">
    <property type="protein sequence ID" value="CAH0992698.1"/>
    <property type="molecule type" value="Genomic_DNA"/>
</dbReference>
<proteinExistence type="predicted"/>
<gene>
    <name evidence="4" type="primary">pqqD</name>
    <name evidence="4" type="ORF">SIN8267_02831</name>
</gene>
<evidence type="ECO:0000256" key="2">
    <source>
        <dbReference type="ARBA" id="ARBA00011741"/>
    </source>
</evidence>
<sequence length="86" mass="9500">MSVLVLNPQYRLQFEVAQDTHVLLFPEGMVQLNEAASTILLALGEGKTEEQLIAELQQRFPEAESLAADVTEFVQVAIDKAWVVAS</sequence>
<keyword evidence="3" id="KW-0884">PQQ biosynthesis</keyword>
<dbReference type="Gene3D" id="1.10.10.1150">
    <property type="entry name" value="Coenzyme PQQ synthesis protein D (PqqD)"/>
    <property type="match status" value="1"/>
</dbReference>
<dbReference type="Proteomes" id="UP000838100">
    <property type="component" value="Unassembled WGS sequence"/>
</dbReference>
<dbReference type="NCBIfam" id="TIGR03859">
    <property type="entry name" value="PQQ_PqqD"/>
    <property type="match status" value="1"/>
</dbReference>
<dbReference type="InterPro" id="IPR008792">
    <property type="entry name" value="PQQD"/>
</dbReference>
<name>A0ABN8EJR8_9GAMM</name>
<comment type="subunit">
    <text evidence="2">Monomer. Interacts with PqqE.</text>
</comment>